<evidence type="ECO:0000313" key="1">
    <source>
        <dbReference type="EMBL" id="KAK2776479.1"/>
    </source>
</evidence>
<proteinExistence type="predicted"/>
<dbReference type="AlphaFoldDB" id="A0AAE0DCT4"/>
<organism evidence="1 2">
    <name type="scientific">Colletotrichum kahawae</name>
    <name type="common">Coffee berry disease fungus</name>
    <dbReference type="NCBI Taxonomy" id="34407"/>
    <lineage>
        <taxon>Eukaryota</taxon>
        <taxon>Fungi</taxon>
        <taxon>Dikarya</taxon>
        <taxon>Ascomycota</taxon>
        <taxon>Pezizomycotina</taxon>
        <taxon>Sordariomycetes</taxon>
        <taxon>Hypocreomycetidae</taxon>
        <taxon>Glomerellales</taxon>
        <taxon>Glomerellaceae</taxon>
        <taxon>Colletotrichum</taxon>
        <taxon>Colletotrichum gloeosporioides species complex</taxon>
    </lineage>
</organism>
<evidence type="ECO:0000313" key="2">
    <source>
        <dbReference type="Proteomes" id="UP001281614"/>
    </source>
</evidence>
<dbReference type="EMBL" id="VYYT01000027">
    <property type="protein sequence ID" value="KAK2776479.1"/>
    <property type="molecule type" value="Genomic_DNA"/>
</dbReference>
<reference evidence="1" key="1">
    <citation type="submission" date="2023-02" db="EMBL/GenBank/DDBJ databases">
        <title>Colletotrichum kahawae CIFC_Que2 genome sequencing and assembly.</title>
        <authorList>
            <person name="Baroncelli R."/>
        </authorList>
    </citation>
    <scope>NUCLEOTIDE SEQUENCE</scope>
    <source>
        <strain evidence="1">CIFC_Que2</strain>
    </source>
</reference>
<sequence length="82" mass="9444">MRRLDSNMLLFSFVSSIFFCLYFTSHLHLWLPCLSLAYLSCLLPRRPPHPCSHCNVIPSSMISCYLFEGSVLFPKRRNGSST</sequence>
<protein>
    <submittedName>
        <fullName evidence="1">Uncharacterized protein</fullName>
    </submittedName>
</protein>
<keyword evidence="2" id="KW-1185">Reference proteome</keyword>
<gene>
    <name evidence="1" type="ORF">CKAH01_12395</name>
</gene>
<name>A0AAE0DCT4_COLKA</name>
<comment type="caution">
    <text evidence="1">The sequence shown here is derived from an EMBL/GenBank/DDBJ whole genome shotgun (WGS) entry which is preliminary data.</text>
</comment>
<accession>A0AAE0DCT4</accession>
<dbReference type="Proteomes" id="UP001281614">
    <property type="component" value="Unassembled WGS sequence"/>
</dbReference>